<reference evidence="2" key="1">
    <citation type="submission" date="2016-09" db="EMBL/GenBank/DDBJ databases">
        <authorList>
            <person name="Hebert L."/>
            <person name="Moumen B."/>
        </authorList>
    </citation>
    <scope>NUCLEOTIDE SEQUENCE [LARGE SCALE GENOMIC DNA]</scope>
    <source>
        <strain evidence="2">OVI</strain>
    </source>
</reference>
<evidence type="ECO:0000313" key="2">
    <source>
        <dbReference type="EMBL" id="SCU64203.1"/>
    </source>
</evidence>
<feature type="compositionally biased region" description="Polar residues" evidence="1">
    <location>
        <begin position="160"/>
        <end position="172"/>
    </location>
</feature>
<keyword evidence="3" id="KW-1185">Reference proteome</keyword>
<dbReference type="AlphaFoldDB" id="A0A1G4HY74"/>
<dbReference type="RefSeq" id="XP_067075995.1">
    <property type="nucleotide sequence ID" value="XM_067219894.1"/>
</dbReference>
<feature type="compositionally biased region" description="Basic and acidic residues" evidence="1">
    <location>
        <begin position="173"/>
        <end position="182"/>
    </location>
</feature>
<name>A0A1G4HY74_TRYEQ</name>
<dbReference type="EMBL" id="CZPT02000007">
    <property type="protein sequence ID" value="SCU64203.1"/>
    <property type="molecule type" value="Genomic_DNA"/>
</dbReference>
<organism evidence="2 3">
    <name type="scientific">Trypanosoma equiperdum</name>
    <dbReference type="NCBI Taxonomy" id="5694"/>
    <lineage>
        <taxon>Eukaryota</taxon>
        <taxon>Discoba</taxon>
        <taxon>Euglenozoa</taxon>
        <taxon>Kinetoplastea</taxon>
        <taxon>Metakinetoplastina</taxon>
        <taxon>Trypanosomatida</taxon>
        <taxon>Trypanosomatidae</taxon>
        <taxon>Trypanosoma</taxon>
    </lineage>
</organism>
<feature type="region of interest" description="Disordered" evidence="1">
    <location>
        <begin position="116"/>
        <end position="182"/>
    </location>
</feature>
<evidence type="ECO:0000313" key="3">
    <source>
        <dbReference type="Proteomes" id="UP000195570"/>
    </source>
</evidence>
<dbReference type="VEuPathDB" id="TriTrypDB:TEOVI_000476100"/>
<comment type="caution">
    <text evidence="2">The sequence shown here is derived from an EMBL/GenBank/DDBJ whole genome shotgun (WGS) entry which is preliminary data.</text>
</comment>
<gene>
    <name evidence="2" type="ORF">TEOVI_000476100</name>
</gene>
<dbReference type="GeneID" id="92378701"/>
<proteinExistence type="predicted"/>
<accession>A0A1G4HY74</accession>
<protein>
    <submittedName>
        <fullName evidence="2">Uncharacterized protein</fullName>
    </submittedName>
</protein>
<sequence length="182" mass="20639">MNKNFVKLNDLGKFTKKSRGKAFWALGWDNREDMQSCSGRTKSAICAQYNTGEGTIYVGQLSWLKLPERLRNMLQGMKRSETRREMQEAITKLERQIDALLNGEVDGELKNIQPVQKHEPPAKHQHPSPRVETTEGDGIHIISESLNGKHKDRVSAQAVEENSVNPVLQQGNESEKILHQPQ</sequence>
<evidence type="ECO:0000256" key="1">
    <source>
        <dbReference type="SAM" id="MobiDB-lite"/>
    </source>
</evidence>
<dbReference type="Proteomes" id="UP000195570">
    <property type="component" value="Unassembled WGS sequence"/>
</dbReference>